<dbReference type="InterPro" id="IPR001434">
    <property type="entry name" value="OmcB-like_DUF11"/>
</dbReference>
<organism evidence="3 4">
    <name type="scientific">Arcicella aurantiaca</name>
    <dbReference type="NCBI Taxonomy" id="591202"/>
    <lineage>
        <taxon>Bacteria</taxon>
        <taxon>Pseudomonadati</taxon>
        <taxon>Bacteroidota</taxon>
        <taxon>Cytophagia</taxon>
        <taxon>Cytophagales</taxon>
        <taxon>Flectobacillaceae</taxon>
        <taxon>Arcicella</taxon>
    </lineage>
</organism>
<protein>
    <recommendedName>
        <fullName evidence="2">DUF11 domain-containing protein</fullName>
    </recommendedName>
</protein>
<gene>
    <name evidence="3" type="ORF">LV89_04348</name>
</gene>
<dbReference type="InterPro" id="IPR013783">
    <property type="entry name" value="Ig-like_fold"/>
</dbReference>
<dbReference type="Pfam" id="PF01345">
    <property type="entry name" value="DUF11"/>
    <property type="match status" value="1"/>
</dbReference>
<evidence type="ECO:0000313" key="4">
    <source>
        <dbReference type="Proteomes" id="UP000245489"/>
    </source>
</evidence>
<evidence type="ECO:0000256" key="1">
    <source>
        <dbReference type="SAM" id="SignalP"/>
    </source>
</evidence>
<evidence type="ECO:0000259" key="2">
    <source>
        <dbReference type="Pfam" id="PF01345"/>
    </source>
</evidence>
<reference evidence="3 4" key="1">
    <citation type="submission" date="2018-05" db="EMBL/GenBank/DDBJ databases">
        <title>Genomic Encyclopedia of Archaeal and Bacterial Type Strains, Phase II (KMG-II): from individual species to whole genera.</title>
        <authorList>
            <person name="Goeker M."/>
        </authorList>
    </citation>
    <scope>NUCLEOTIDE SEQUENCE [LARGE SCALE GENOMIC DNA]</scope>
    <source>
        <strain evidence="3 4">DSM 22214</strain>
    </source>
</reference>
<proteinExistence type="predicted"/>
<dbReference type="NCBIfam" id="TIGR01451">
    <property type="entry name" value="B_ant_repeat"/>
    <property type="match status" value="1"/>
</dbReference>
<dbReference type="RefSeq" id="WP_109745006.1">
    <property type="nucleotide sequence ID" value="NZ_QGGO01000034.1"/>
</dbReference>
<dbReference type="Gene3D" id="2.60.40.10">
    <property type="entry name" value="Immunoglobulins"/>
    <property type="match status" value="1"/>
</dbReference>
<accession>A0A316DJG4</accession>
<dbReference type="Proteomes" id="UP000245489">
    <property type="component" value="Unassembled WGS sequence"/>
</dbReference>
<feature type="domain" description="DUF11" evidence="2">
    <location>
        <begin position="177"/>
        <end position="290"/>
    </location>
</feature>
<comment type="caution">
    <text evidence="3">The sequence shown here is derived from an EMBL/GenBank/DDBJ whole genome shotgun (WGS) entry which is preliminary data.</text>
</comment>
<dbReference type="InterPro" id="IPR047589">
    <property type="entry name" value="DUF11_rpt"/>
</dbReference>
<dbReference type="EMBL" id="QGGO01000034">
    <property type="protein sequence ID" value="PWK17632.1"/>
    <property type="molecule type" value="Genomic_DNA"/>
</dbReference>
<dbReference type="AlphaFoldDB" id="A0A316DJG4"/>
<sequence>MNYNRNKISWVIGLVVWCLGIIYAQAQTPTTDLTTHQPTESIPVGALFEWHSGLPITPQNVVTTPNAVTSGLYYGVYKFGSCYSDASLIRVATNTCPVANVDLRTLVDSTAKPSGMVVSYHSASPVSASNRINGNAVTASGAGTFFVAYYDTTTMCFSSESVIVVTLSACNKPSVNLTISKSAPTTVTVNTNFAYTLTVNNIGDLATTGGIIVQDNLPTGISFLTGSGTGWSCSAIAQLVTCTNTTPIVAGGNSSITLTVTPTLSGTYSNTATVTGGGDPSTTAKNSNTVNTIVGGSVGLVSAKVFLQGPFNPNTGLMNDALRVQSLIPFTQPYSSLSDFTYAGTESISASVLNITGNNAIVDWIMLELHSSSNPSTVLARRAALIQRDGDIVDTDGLSAVTFSGLAGGNYYVAVRHRNHLGVMTGTPVTINSTPIVVNFTTNSTTNYNVSSPYAQYTFTSGASTGIKTMWAGNASGDGNVIFQGPGSDIDYVFSNIYFASGNTAGDANFIRINYLKTDFNMDGNTIYQGPDSDTDLVFFNVLYYFLGNSVQLPNAIITQQIP</sequence>
<evidence type="ECO:0000313" key="3">
    <source>
        <dbReference type="EMBL" id="PWK17632.1"/>
    </source>
</evidence>
<keyword evidence="4" id="KW-1185">Reference proteome</keyword>
<dbReference type="OrthoDB" id="9805017at2"/>
<name>A0A316DJG4_9BACT</name>
<keyword evidence="1" id="KW-0732">Signal</keyword>
<feature type="signal peptide" evidence="1">
    <location>
        <begin position="1"/>
        <end position="26"/>
    </location>
</feature>
<feature type="chain" id="PRO_5016359957" description="DUF11 domain-containing protein" evidence="1">
    <location>
        <begin position="27"/>
        <end position="563"/>
    </location>
</feature>